<dbReference type="RefSeq" id="XP_043032795.1">
    <property type="nucleotide sequence ID" value="XM_043184666.1"/>
</dbReference>
<dbReference type="AlphaFoldDB" id="A0A9P8AL17"/>
<gene>
    <name evidence="1" type="ORF">BT62DRAFT_924814</name>
</gene>
<evidence type="ECO:0000313" key="2">
    <source>
        <dbReference type="Proteomes" id="UP000812287"/>
    </source>
</evidence>
<evidence type="ECO:0000313" key="1">
    <source>
        <dbReference type="EMBL" id="KAG7439295.1"/>
    </source>
</evidence>
<accession>A0A9P8AL17</accession>
<proteinExistence type="predicted"/>
<comment type="caution">
    <text evidence="1">The sequence shown here is derived from an EMBL/GenBank/DDBJ whole genome shotgun (WGS) entry which is preliminary data.</text>
</comment>
<keyword evidence="2" id="KW-1185">Reference proteome</keyword>
<dbReference type="EMBL" id="MU250602">
    <property type="protein sequence ID" value="KAG7439295.1"/>
    <property type="molecule type" value="Genomic_DNA"/>
</dbReference>
<sequence>MGTRSYGSFVGARPAIEHLIVFEEREEMFDMGLLMSEAFSPIALDSLRVAETMLDSPTIPLQELEVFHPPRSISSLFSTHWLNEPLRLGNLRSITIVLDDHFRDRQADFFVIIWWINNFRLSGLPGCVLERVTLRVGRISMLSQWKELDGALKRVKSLKLLEVEIVSLGAWLRFGYVSLASERKLLAGYMVS</sequence>
<reference evidence="1" key="1">
    <citation type="submission" date="2020-11" db="EMBL/GenBank/DDBJ databases">
        <title>Adaptations for nitrogen fixation in a non-lichenized fungal sporocarp promotes dispersal by wood-feeding termites.</title>
        <authorList>
            <consortium name="DOE Joint Genome Institute"/>
            <person name="Koch R.A."/>
            <person name="Yoon G."/>
            <person name="Arayal U."/>
            <person name="Lail K."/>
            <person name="Amirebrahimi M."/>
            <person name="Labutti K."/>
            <person name="Lipzen A."/>
            <person name="Riley R."/>
            <person name="Barry K."/>
            <person name="Henrissat B."/>
            <person name="Grigoriev I.V."/>
            <person name="Herr J.R."/>
            <person name="Aime M.C."/>
        </authorList>
    </citation>
    <scope>NUCLEOTIDE SEQUENCE</scope>
    <source>
        <strain evidence="1">MCA 3950</strain>
    </source>
</reference>
<dbReference type="OrthoDB" id="2866374at2759"/>
<organism evidence="1 2">
    <name type="scientific">Guyanagaster necrorhizus</name>
    <dbReference type="NCBI Taxonomy" id="856835"/>
    <lineage>
        <taxon>Eukaryota</taxon>
        <taxon>Fungi</taxon>
        <taxon>Dikarya</taxon>
        <taxon>Basidiomycota</taxon>
        <taxon>Agaricomycotina</taxon>
        <taxon>Agaricomycetes</taxon>
        <taxon>Agaricomycetidae</taxon>
        <taxon>Agaricales</taxon>
        <taxon>Marasmiineae</taxon>
        <taxon>Physalacriaceae</taxon>
        <taxon>Guyanagaster</taxon>
    </lineage>
</organism>
<dbReference type="GeneID" id="66106963"/>
<name>A0A9P8AL17_9AGAR</name>
<dbReference type="Proteomes" id="UP000812287">
    <property type="component" value="Unassembled WGS sequence"/>
</dbReference>
<protein>
    <submittedName>
        <fullName evidence="1">Uncharacterized protein</fullName>
    </submittedName>
</protein>